<dbReference type="InterPro" id="IPR019845">
    <property type="entry name" value="Squalene/phytoene_synthase_CS"/>
</dbReference>
<gene>
    <name evidence="2" type="ORF">SAMN05216339_10474</name>
</gene>
<keyword evidence="1 2" id="KW-0808">Transferase</keyword>
<proteinExistence type="predicted"/>
<evidence type="ECO:0000313" key="3">
    <source>
        <dbReference type="Proteomes" id="UP000183926"/>
    </source>
</evidence>
<organism evidence="2 3">
    <name type="scientific">Nitrosomonas eutropha</name>
    <dbReference type="NCBI Taxonomy" id="916"/>
    <lineage>
        <taxon>Bacteria</taxon>
        <taxon>Pseudomonadati</taxon>
        <taxon>Pseudomonadota</taxon>
        <taxon>Betaproteobacteria</taxon>
        <taxon>Nitrosomonadales</taxon>
        <taxon>Nitrosomonadaceae</taxon>
        <taxon>Nitrosomonas</taxon>
    </lineage>
</organism>
<dbReference type="Pfam" id="PF00494">
    <property type="entry name" value="SQS_PSY"/>
    <property type="match status" value="1"/>
</dbReference>
<evidence type="ECO:0000256" key="1">
    <source>
        <dbReference type="ARBA" id="ARBA00022679"/>
    </source>
</evidence>
<dbReference type="GO" id="GO:0051996">
    <property type="term" value="F:squalene synthase [NAD(P)H] activity"/>
    <property type="evidence" value="ECO:0007669"/>
    <property type="project" value="InterPro"/>
</dbReference>
<dbReference type="SFLD" id="SFLDG01018">
    <property type="entry name" value="Squalene/Phytoene_Synthase_Lik"/>
    <property type="match status" value="1"/>
</dbReference>
<dbReference type="InterPro" id="IPR002060">
    <property type="entry name" value="Squ/phyt_synthse"/>
</dbReference>
<dbReference type="OrthoDB" id="9807580at2"/>
<dbReference type="SFLD" id="SFLDS00005">
    <property type="entry name" value="Isoprenoid_Synthase_Type_I"/>
    <property type="match status" value="1"/>
</dbReference>
<dbReference type="PANTHER" id="PTHR11626:SF2">
    <property type="entry name" value="SQUALENE SYNTHASE"/>
    <property type="match status" value="1"/>
</dbReference>
<sequence>MSDITTLDDVRYQEFILQGVSRTFALTIPQLPPALRAVIGNAYLLCRIVDTVEDDSALTLEQTRELAGMFTKVVSGSVEAEIFAQALYPLLSEHTIPAEHDLIKNTPAVIRMTHSFNAVQRQALERCIRIMGQGMAAYQEKESLAGLENLAAMDLYCYHVAGVVGEMLTELFCDYSPEINQHKSTLMKLAVSFGQGLQMTNILKDIWEDRKRGACWLPRDIFLEEGFDLDNLQPGHCAQGFHDGLGVLIGIAKSHLHNAMIYTCLIPSHETGIRRFCLWAIGMAVLTLNRINNKRNFTAGVQVKISRRSVKATVLITSLLASQDWALRKVFAISSRNLPEVQITEL</sequence>
<dbReference type="CDD" id="cd00683">
    <property type="entry name" value="Trans_IPPS_HH"/>
    <property type="match status" value="1"/>
</dbReference>
<dbReference type="InterPro" id="IPR008949">
    <property type="entry name" value="Isoprenoid_synthase_dom_sf"/>
</dbReference>
<evidence type="ECO:0000313" key="2">
    <source>
        <dbReference type="EMBL" id="SFU55944.1"/>
    </source>
</evidence>
<dbReference type="GO" id="GO:0016117">
    <property type="term" value="P:carotenoid biosynthetic process"/>
    <property type="evidence" value="ECO:0007669"/>
    <property type="project" value="UniProtKB-ARBA"/>
</dbReference>
<dbReference type="InterPro" id="IPR044844">
    <property type="entry name" value="Trans_IPPS_euk-type"/>
</dbReference>
<dbReference type="PROSITE" id="PS01044">
    <property type="entry name" value="SQUALEN_PHYTOEN_SYN_1"/>
    <property type="match status" value="1"/>
</dbReference>
<dbReference type="SUPFAM" id="SSF48576">
    <property type="entry name" value="Terpenoid synthases"/>
    <property type="match status" value="1"/>
</dbReference>
<dbReference type="RefSeq" id="WP_074927954.1">
    <property type="nucleotide sequence ID" value="NZ_FPBL01000004.1"/>
</dbReference>
<accession>A0A1I7H5H6</accession>
<name>A0A1I7H5H6_9PROT</name>
<dbReference type="InterPro" id="IPR033904">
    <property type="entry name" value="Trans_IPPS_HH"/>
</dbReference>
<dbReference type="Proteomes" id="UP000183926">
    <property type="component" value="Unassembled WGS sequence"/>
</dbReference>
<protein>
    <submittedName>
        <fullName evidence="2">Farnesyl-diphosphate farnesyltransferase</fullName>
    </submittedName>
</protein>
<dbReference type="AlphaFoldDB" id="A0A1I7H5H6"/>
<dbReference type="EMBL" id="FPBL01000004">
    <property type="protein sequence ID" value="SFU55944.1"/>
    <property type="molecule type" value="Genomic_DNA"/>
</dbReference>
<dbReference type="PANTHER" id="PTHR11626">
    <property type="entry name" value="FARNESYL-DIPHOSPHATE FARNESYLTRANSFERASE"/>
    <property type="match status" value="1"/>
</dbReference>
<reference evidence="2 3" key="1">
    <citation type="submission" date="2016-10" db="EMBL/GenBank/DDBJ databases">
        <authorList>
            <person name="de Groot N.N."/>
        </authorList>
    </citation>
    <scope>NUCLEOTIDE SEQUENCE [LARGE SCALE GENOMIC DNA]</scope>
    <source>
        <strain evidence="2 3">Nm24</strain>
    </source>
</reference>
<dbReference type="Gene3D" id="1.10.600.10">
    <property type="entry name" value="Farnesyl Diphosphate Synthase"/>
    <property type="match status" value="1"/>
</dbReference>
<dbReference type="GO" id="GO:0045338">
    <property type="term" value="P:farnesyl diphosphate metabolic process"/>
    <property type="evidence" value="ECO:0007669"/>
    <property type="project" value="InterPro"/>
</dbReference>